<protein>
    <submittedName>
        <fullName evidence="1">Uncharacterized protein</fullName>
    </submittedName>
</protein>
<comment type="caution">
    <text evidence="1">The sequence shown here is derived from an EMBL/GenBank/DDBJ whole genome shotgun (WGS) entry which is preliminary data.</text>
</comment>
<dbReference type="RefSeq" id="WP_130101699.1">
    <property type="nucleotide sequence ID" value="NZ_SDWW01000009.1"/>
</dbReference>
<dbReference type="EMBL" id="SDWW01000009">
    <property type="protein sequence ID" value="RYV52054.1"/>
    <property type="molecule type" value="Genomic_DNA"/>
</dbReference>
<evidence type="ECO:0000313" key="1">
    <source>
        <dbReference type="EMBL" id="RYV52054.1"/>
    </source>
</evidence>
<proteinExistence type="predicted"/>
<organism evidence="1 2">
    <name type="scientific">Pengzhenrongella frigida</name>
    <dbReference type="NCBI Taxonomy" id="1259133"/>
    <lineage>
        <taxon>Bacteria</taxon>
        <taxon>Bacillati</taxon>
        <taxon>Actinomycetota</taxon>
        <taxon>Actinomycetes</taxon>
        <taxon>Micrococcales</taxon>
        <taxon>Pengzhenrongella</taxon>
    </lineage>
</organism>
<evidence type="ECO:0000313" key="2">
    <source>
        <dbReference type="Proteomes" id="UP000293764"/>
    </source>
</evidence>
<name>A0A4V1ZHH4_9MICO</name>
<sequence length="95" mass="10276">MTEPREIPALHEISPWGRQIVLAHIESERASALALGIAIGRQEVYDAWHQTAVVSAAVAQMIANTPSYAELCRRRGEPELAARQLATLSANGVTS</sequence>
<dbReference type="AlphaFoldDB" id="A0A4V1ZHH4"/>
<accession>A0A4V1ZHH4</accession>
<dbReference type="Proteomes" id="UP000293764">
    <property type="component" value="Unassembled WGS sequence"/>
</dbReference>
<keyword evidence="2" id="KW-1185">Reference proteome</keyword>
<reference evidence="1 2" key="1">
    <citation type="submission" date="2019-01" db="EMBL/GenBank/DDBJ databases">
        <title>Novel species of Cellulomonas.</title>
        <authorList>
            <person name="Liu Q."/>
            <person name="Xin Y.-H."/>
        </authorList>
    </citation>
    <scope>NUCLEOTIDE SEQUENCE [LARGE SCALE GENOMIC DNA]</scope>
    <source>
        <strain evidence="1 2">HLT2-17</strain>
    </source>
</reference>
<gene>
    <name evidence="1" type="ORF">EUA98_05670</name>
</gene>